<evidence type="ECO:0000313" key="2">
    <source>
        <dbReference type="Proteomes" id="UP000076482"/>
    </source>
</evidence>
<accession>A0A164PBP8</accession>
<evidence type="ECO:0000313" key="1">
    <source>
        <dbReference type="EMBL" id="KZD66761.1"/>
    </source>
</evidence>
<sequence length="300" mass="35363">MRISDITNLESGVEYEEINCFSVEKLKKYAERQKKFAAKYTKSWSKEYKTEWILRNYLSTKMILSSTLLLNSLEFAAERNLRIVEPYLLYYSVLNTSRALLFADPSIEWRDGKLIRLTHHRIIAQTYESLRAISSEEADKVKFILEEAKGLRELFSYRFPARGISEVTNQSTNIEYAEVIKVCRLLTEVAQFNSEIFQVSREKNITEMIEIVTSDLNDGYVYKGYMKSEHKEEADCVFDQEDYYRLGYFIRKKLDPVNIYWIAREGLVEDFFGAWSLDEEDRAEDYFDPDDNWGLLLSPL</sequence>
<dbReference type="AlphaFoldDB" id="A0A164PBP8"/>
<dbReference type="Proteomes" id="UP000076482">
    <property type="component" value="Unassembled WGS sequence"/>
</dbReference>
<proteinExistence type="predicted"/>
<dbReference type="RefSeq" id="WP_063260744.1">
    <property type="nucleotide sequence ID" value="NZ_LJKE01000041.1"/>
</dbReference>
<reference evidence="1 2" key="1">
    <citation type="submission" date="2015-09" db="EMBL/GenBank/DDBJ databases">
        <title>Bacillus cereus food isolates.</title>
        <authorList>
            <person name="Boekhorst J."/>
        </authorList>
    </citation>
    <scope>NUCLEOTIDE SEQUENCE [LARGE SCALE GENOMIC DNA]</scope>
    <source>
        <strain evidence="1 2">B4088</strain>
    </source>
</reference>
<gene>
    <name evidence="1" type="ORF">B4088_1972</name>
</gene>
<dbReference type="PATRIC" id="fig|1396.535.peg.2966"/>
<protein>
    <submittedName>
        <fullName evidence="1">Uncharacterized protein</fullName>
    </submittedName>
</protein>
<comment type="caution">
    <text evidence="1">The sequence shown here is derived from an EMBL/GenBank/DDBJ whole genome shotgun (WGS) entry which is preliminary data.</text>
</comment>
<organism evidence="1 2">
    <name type="scientific">Bacillus cereus</name>
    <dbReference type="NCBI Taxonomy" id="1396"/>
    <lineage>
        <taxon>Bacteria</taxon>
        <taxon>Bacillati</taxon>
        <taxon>Bacillota</taxon>
        <taxon>Bacilli</taxon>
        <taxon>Bacillales</taxon>
        <taxon>Bacillaceae</taxon>
        <taxon>Bacillus</taxon>
        <taxon>Bacillus cereus group</taxon>
    </lineage>
</organism>
<name>A0A164PBP8_BACCE</name>
<dbReference type="EMBL" id="LJKE01000041">
    <property type="protein sequence ID" value="KZD66761.1"/>
    <property type="molecule type" value="Genomic_DNA"/>
</dbReference>